<dbReference type="AlphaFoldDB" id="A0AAN7JCG9"/>
<evidence type="ECO:0000313" key="3">
    <source>
        <dbReference type="Proteomes" id="UP001345219"/>
    </source>
</evidence>
<keyword evidence="1" id="KW-0472">Membrane</keyword>
<evidence type="ECO:0000256" key="1">
    <source>
        <dbReference type="SAM" id="Phobius"/>
    </source>
</evidence>
<dbReference type="EMBL" id="JAXIOK010000020">
    <property type="protein sequence ID" value="KAK4746616.1"/>
    <property type="molecule type" value="Genomic_DNA"/>
</dbReference>
<proteinExistence type="predicted"/>
<name>A0AAN7JCG9_9MYRT</name>
<evidence type="ECO:0000313" key="2">
    <source>
        <dbReference type="EMBL" id="KAK4746616.1"/>
    </source>
</evidence>
<organism evidence="2 3">
    <name type="scientific">Trapa incisa</name>
    <dbReference type="NCBI Taxonomy" id="236973"/>
    <lineage>
        <taxon>Eukaryota</taxon>
        <taxon>Viridiplantae</taxon>
        <taxon>Streptophyta</taxon>
        <taxon>Embryophyta</taxon>
        <taxon>Tracheophyta</taxon>
        <taxon>Spermatophyta</taxon>
        <taxon>Magnoliopsida</taxon>
        <taxon>eudicotyledons</taxon>
        <taxon>Gunneridae</taxon>
        <taxon>Pentapetalae</taxon>
        <taxon>rosids</taxon>
        <taxon>malvids</taxon>
        <taxon>Myrtales</taxon>
        <taxon>Lythraceae</taxon>
        <taxon>Trapa</taxon>
    </lineage>
</organism>
<feature type="transmembrane region" description="Helical" evidence="1">
    <location>
        <begin position="58"/>
        <end position="80"/>
    </location>
</feature>
<keyword evidence="3" id="KW-1185">Reference proteome</keyword>
<reference evidence="2 3" key="1">
    <citation type="journal article" date="2023" name="Hortic Res">
        <title>Pangenome of water caltrop reveals structural variations and asymmetric subgenome divergence after allopolyploidization.</title>
        <authorList>
            <person name="Zhang X."/>
            <person name="Chen Y."/>
            <person name="Wang L."/>
            <person name="Yuan Y."/>
            <person name="Fang M."/>
            <person name="Shi L."/>
            <person name="Lu R."/>
            <person name="Comes H.P."/>
            <person name="Ma Y."/>
            <person name="Chen Y."/>
            <person name="Huang G."/>
            <person name="Zhou Y."/>
            <person name="Zheng Z."/>
            <person name="Qiu Y."/>
        </authorList>
    </citation>
    <scope>NUCLEOTIDE SEQUENCE [LARGE SCALE GENOMIC DNA]</scope>
    <source>
        <tissue evidence="2">Roots</tissue>
    </source>
</reference>
<comment type="caution">
    <text evidence="2">The sequence shown here is derived from an EMBL/GenBank/DDBJ whole genome shotgun (WGS) entry which is preliminary data.</text>
</comment>
<gene>
    <name evidence="2" type="ORF">SAY87_025653</name>
</gene>
<keyword evidence="1" id="KW-0812">Transmembrane</keyword>
<sequence>MSNLMGWVGQISPESTVPASQCPIKAHTENFHLPRSPKRIILLCEMRVSDHLASNWKLVWAASFVLLKYLLLMEILQVPFMPSSFWLLPVSAALALAIISTALAIDIAAMIWSRVDQSLGRSHSYTSCRRGICWHGISRLQVLQDEYTVLLDPNIP</sequence>
<protein>
    <submittedName>
        <fullName evidence="2">Uncharacterized protein</fullName>
    </submittedName>
</protein>
<accession>A0AAN7JCG9</accession>
<feature type="transmembrane region" description="Helical" evidence="1">
    <location>
        <begin position="86"/>
        <end position="112"/>
    </location>
</feature>
<dbReference type="Proteomes" id="UP001345219">
    <property type="component" value="Chromosome 20"/>
</dbReference>
<keyword evidence="1" id="KW-1133">Transmembrane helix</keyword>